<evidence type="ECO:0000313" key="1">
    <source>
        <dbReference type="EMBL" id="GAA5806148.1"/>
    </source>
</evidence>
<sequence length="849" mass="98398">MRTIAEEFSILQRDAQIEIRENYTRRITNIQRAAYQLVHDLDFARQLQLDLENLNRNVEVQRVQEEINHNNVLNNVQNQLDKRITGIQPNVQLINTVVEEIQDCIGLEEPNYELLNDLHFAFTEAIATIVPLVTALQQFTAEVVQMITDIKNNLEGNLPDIMNMLPEQERTILQTVIEARALQVQSIQTQALLQSRMQNQPRSGISNAEALVEQQLATQIRVYLMAVQSRLQILEEYETQNQNFLEQNEHSQHYFLIYGTITRINAIISRYGQIFQQVEIIGQQLHLMTMAEQTNIMFPDITNVTFWSHVYRKVALDPNDMNAIMNFHPSITRNFNDFDLSRKRPGLDEYLYQIPPLDYTHRAISHNYGSTIIQNTIMHLLNIRLWVIRIFKANRVATSIVNHTTLHNFTFQNEEESADDYPGFDDLYTRVFRVYNAEFGNSNYEAVVNDYSNATNHPLKYLRASYRLLKIATAEVNLKIKLWNILPDPGHSIVFAPLSGVEAMYGIFRRASLGRLPVPDFLLGYRNELVTITEFKDLYSAPNDKRRIWESIFILDNLQHGLGNFDAPVRLGYGMKTDGHMISILFEKDSRLFVPLTTRDVKMQKRNITLQNWQKGMYPLYKSPTGITENDRIIGIDPGKLRSGMDWIKQKELVSRAVEGIELVYDRLKTRKVCSNGGIMNFLNSAAAEQKSIHEFMKSYRHRENKGYAFSNRQASQDHAARVVIGTTHTDEPFKLCHTSTSKRRYRKRRLYRETIKQIYSQRPYPARPLPIRDLVQDSRRTVVAYGDASLKGTYKGNTPVPVKSIQRAIANKAIVISVDEFRTSVTCSHCLRRLENVYNDTFLECNHR</sequence>
<protein>
    <submittedName>
        <fullName evidence="1">Uncharacterized protein</fullName>
    </submittedName>
</protein>
<dbReference type="EMBL" id="BAABUJ010000058">
    <property type="protein sequence ID" value="GAA5806148.1"/>
    <property type="molecule type" value="Genomic_DNA"/>
</dbReference>
<dbReference type="Proteomes" id="UP001476247">
    <property type="component" value="Unassembled WGS sequence"/>
</dbReference>
<proteinExistence type="predicted"/>
<evidence type="ECO:0000313" key="2">
    <source>
        <dbReference type="Proteomes" id="UP001476247"/>
    </source>
</evidence>
<accession>A0ABP9YGR8</accession>
<reference evidence="1 2" key="1">
    <citation type="submission" date="2024-04" db="EMBL/GenBank/DDBJ databases">
        <title>genome sequences of Mucor flavus KT1a and Helicostylum pulchrum KT1b strains isolation_sourced from the surface of a dry-aged beef.</title>
        <authorList>
            <person name="Toyotome T."/>
            <person name="Hosono M."/>
            <person name="Torimaru M."/>
            <person name="Fukuda K."/>
            <person name="Mikami N."/>
        </authorList>
    </citation>
    <scope>NUCLEOTIDE SEQUENCE [LARGE SCALE GENOMIC DNA]</scope>
    <source>
        <strain evidence="1 2">KT1b</strain>
    </source>
</reference>
<keyword evidence="2" id="KW-1185">Reference proteome</keyword>
<name>A0ABP9YGR8_9FUNG</name>
<gene>
    <name evidence="1" type="ORF">HPULCUR_011678</name>
</gene>
<comment type="caution">
    <text evidence="1">The sequence shown here is derived from an EMBL/GenBank/DDBJ whole genome shotgun (WGS) entry which is preliminary data.</text>
</comment>
<organism evidence="1 2">
    <name type="scientific">Helicostylum pulchrum</name>
    <dbReference type="NCBI Taxonomy" id="562976"/>
    <lineage>
        <taxon>Eukaryota</taxon>
        <taxon>Fungi</taxon>
        <taxon>Fungi incertae sedis</taxon>
        <taxon>Mucoromycota</taxon>
        <taxon>Mucoromycotina</taxon>
        <taxon>Mucoromycetes</taxon>
        <taxon>Mucorales</taxon>
        <taxon>Mucorineae</taxon>
        <taxon>Mucoraceae</taxon>
        <taxon>Helicostylum</taxon>
    </lineage>
</organism>